<evidence type="ECO:0000313" key="2">
    <source>
        <dbReference type="Proteomes" id="UP000828390"/>
    </source>
</evidence>
<name>A0A9D4S2C4_DREPO</name>
<accession>A0A9D4S2C4</accession>
<reference evidence="1" key="1">
    <citation type="journal article" date="2019" name="bioRxiv">
        <title>The Genome of the Zebra Mussel, Dreissena polymorpha: A Resource for Invasive Species Research.</title>
        <authorList>
            <person name="McCartney M.A."/>
            <person name="Auch B."/>
            <person name="Kono T."/>
            <person name="Mallez S."/>
            <person name="Zhang Y."/>
            <person name="Obille A."/>
            <person name="Becker A."/>
            <person name="Abrahante J.E."/>
            <person name="Garbe J."/>
            <person name="Badalamenti J.P."/>
            <person name="Herman A."/>
            <person name="Mangelson H."/>
            <person name="Liachko I."/>
            <person name="Sullivan S."/>
            <person name="Sone E.D."/>
            <person name="Koren S."/>
            <person name="Silverstein K.A.T."/>
            <person name="Beckman K.B."/>
            <person name="Gohl D.M."/>
        </authorList>
    </citation>
    <scope>NUCLEOTIDE SEQUENCE</scope>
    <source>
        <strain evidence="1">Duluth1</strain>
        <tissue evidence="1">Whole animal</tissue>
    </source>
</reference>
<gene>
    <name evidence="1" type="ORF">DPMN_013314</name>
</gene>
<keyword evidence="2" id="KW-1185">Reference proteome</keyword>
<sequence>MHPESETGSGNRHCDQTVMANSDMVPTFDGNSGGYTNYNLETAHLLQLPYQDGFVTILKGKSINFLQKWQK</sequence>
<dbReference type="EMBL" id="JAIWYP010000001">
    <property type="protein sequence ID" value="KAH3889261.1"/>
    <property type="molecule type" value="Genomic_DNA"/>
</dbReference>
<organism evidence="1 2">
    <name type="scientific">Dreissena polymorpha</name>
    <name type="common">Zebra mussel</name>
    <name type="synonym">Mytilus polymorpha</name>
    <dbReference type="NCBI Taxonomy" id="45954"/>
    <lineage>
        <taxon>Eukaryota</taxon>
        <taxon>Metazoa</taxon>
        <taxon>Spiralia</taxon>
        <taxon>Lophotrochozoa</taxon>
        <taxon>Mollusca</taxon>
        <taxon>Bivalvia</taxon>
        <taxon>Autobranchia</taxon>
        <taxon>Heteroconchia</taxon>
        <taxon>Euheterodonta</taxon>
        <taxon>Imparidentia</taxon>
        <taxon>Neoheterodontei</taxon>
        <taxon>Myida</taxon>
        <taxon>Dreissenoidea</taxon>
        <taxon>Dreissenidae</taxon>
        <taxon>Dreissena</taxon>
    </lineage>
</organism>
<comment type="caution">
    <text evidence="1">The sequence shown here is derived from an EMBL/GenBank/DDBJ whole genome shotgun (WGS) entry which is preliminary data.</text>
</comment>
<dbReference type="Proteomes" id="UP000828390">
    <property type="component" value="Unassembled WGS sequence"/>
</dbReference>
<protein>
    <submittedName>
        <fullName evidence="1">Uncharacterized protein</fullName>
    </submittedName>
</protein>
<proteinExistence type="predicted"/>
<evidence type="ECO:0000313" key="1">
    <source>
        <dbReference type="EMBL" id="KAH3889261.1"/>
    </source>
</evidence>
<reference evidence="1" key="2">
    <citation type="submission" date="2020-11" db="EMBL/GenBank/DDBJ databases">
        <authorList>
            <person name="McCartney M.A."/>
            <person name="Auch B."/>
            <person name="Kono T."/>
            <person name="Mallez S."/>
            <person name="Becker A."/>
            <person name="Gohl D.M."/>
            <person name="Silverstein K.A.T."/>
            <person name="Koren S."/>
            <person name="Bechman K.B."/>
            <person name="Herman A."/>
            <person name="Abrahante J.E."/>
            <person name="Garbe J."/>
        </authorList>
    </citation>
    <scope>NUCLEOTIDE SEQUENCE</scope>
    <source>
        <strain evidence="1">Duluth1</strain>
        <tissue evidence="1">Whole animal</tissue>
    </source>
</reference>
<dbReference type="AlphaFoldDB" id="A0A9D4S2C4"/>